<dbReference type="RefSeq" id="XP_022107370.1">
    <property type="nucleotide sequence ID" value="XM_022251678.1"/>
</dbReference>
<keyword evidence="5 10" id="KW-0812">Transmembrane</keyword>
<dbReference type="PANTHER" id="PTHR13205">
    <property type="entry name" value="TRANSMEMBRANE PROTEIN 15-RELATED"/>
    <property type="match status" value="1"/>
</dbReference>
<organism evidence="11 14">
    <name type="scientific">Acanthaster planci</name>
    <name type="common">Crown-of-thorns starfish</name>
    <dbReference type="NCBI Taxonomy" id="133434"/>
    <lineage>
        <taxon>Eukaryota</taxon>
        <taxon>Metazoa</taxon>
        <taxon>Echinodermata</taxon>
        <taxon>Eleutherozoa</taxon>
        <taxon>Asterozoa</taxon>
        <taxon>Asteroidea</taxon>
        <taxon>Valvatacea</taxon>
        <taxon>Valvatida</taxon>
        <taxon>Acanthasteridae</taxon>
        <taxon>Acanthaster</taxon>
    </lineage>
</organism>
<dbReference type="GO" id="GO:0004168">
    <property type="term" value="F:dolichol kinase activity"/>
    <property type="evidence" value="ECO:0007669"/>
    <property type="project" value="UniProtKB-EC"/>
</dbReference>
<evidence type="ECO:0000256" key="3">
    <source>
        <dbReference type="ARBA" id="ARBA00012132"/>
    </source>
</evidence>
<evidence type="ECO:0000256" key="5">
    <source>
        <dbReference type="ARBA" id="ARBA00022692"/>
    </source>
</evidence>
<comment type="subcellular location">
    <subcellularLocation>
        <location evidence="1">Endoplasmic reticulum membrane</location>
        <topology evidence="1">Multi-pass membrane protein</topology>
    </subcellularLocation>
</comment>
<evidence type="ECO:0000256" key="1">
    <source>
        <dbReference type="ARBA" id="ARBA00004477"/>
    </source>
</evidence>
<keyword evidence="11" id="KW-1185">Reference proteome</keyword>
<evidence type="ECO:0000256" key="10">
    <source>
        <dbReference type="SAM" id="Phobius"/>
    </source>
</evidence>
<dbReference type="EC" id="2.7.1.108" evidence="3"/>
<feature type="transmembrane region" description="Helical" evidence="10">
    <location>
        <begin position="262"/>
        <end position="283"/>
    </location>
</feature>
<protein>
    <recommendedName>
        <fullName evidence="3">dolichol kinase</fullName>
        <ecNumber evidence="3">2.7.1.108</ecNumber>
    </recommendedName>
</protein>
<feature type="transmembrane region" description="Helical" evidence="10">
    <location>
        <begin position="211"/>
        <end position="234"/>
    </location>
</feature>
<dbReference type="OrthoDB" id="377083at2759"/>
<evidence type="ECO:0000256" key="6">
    <source>
        <dbReference type="ARBA" id="ARBA00022777"/>
    </source>
</evidence>
<keyword evidence="4" id="KW-0808">Transferase</keyword>
<dbReference type="RefSeq" id="XP_022107392.1">
    <property type="nucleotide sequence ID" value="XM_022251700.1"/>
</dbReference>
<keyword evidence="9 10" id="KW-0472">Membrane</keyword>
<dbReference type="OMA" id="EIHWPGT"/>
<dbReference type="GO" id="GO:0005789">
    <property type="term" value="C:endoplasmic reticulum membrane"/>
    <property type="evidence" value="ECO:0007669"/>
    <property type="project" value="UniProtKB-SubCell"/>
</dbReference>
<feature type="transmembrane region" description="Helical" evidence="10">
    <location>
        <begin position="397"/>
        <end position="417"/>
    </location>
</feature>
<dbReference type="AlphaFoldDB" id="A0A8B7ZPP5"/>
<keyword evidence="8 10" id="KW-1133">Transmembrane helix</keyword>
<feature type="transmembrane region" description="Helical" evidence="10">
    <location>
        <begin position="429"/>
        <end position="452"/>
    </location>
</feature>
<dbReference type="RefSeq" id="XP_022107376.1">
    <property type="nucleotide sequence ID" value="XM_022251684.1"/>
</dbReference>
<evidence type="ECO:0000313" key="12">
    <source>
        <dbReference type="RefSeq" id="XP_022107370.1"/>
    </source>
</evidence>
<feature type="transmembrane region" description="Helical" evidence="10">
    <location>
        <begin position="464"/>
        <end position="484"/>
    </location>
</feature>
<evidence type="ECO:0000256" key="8">
    <source>
        <dbReference type="ARBA" id="ARBA00022989"/>
    </source>
</evidence>
<feature type="transmembrane region" description="Helical" evidence="10">
    <location>
        <begin position="99"/>
        <end position="121"/>
    </location>
</feature>
<evidence type="ECO:0000256" key="2">
    <source>
        <dbReference type="ARBA" id="ARBA00010794"/>
    </source>
</evidence>
<dbReference type="InterPro" id="IPR032974">
    <property type="entry name" value="Polypren_kinase"/>
</dbReference>
<feature type="transmembrane region" description="Helical" evidence="10">
    <location>
        <begin position="68"/>
        <end position="87"/>
    </location>
</feature>
<evidence type="ECO:0000256" key="9">
    <source>
        <dbReference type="ARBA" id="ARBA00023136"/>
    </source>
</evidence>
<evidence type="ECO:0000313" key="13">
    <source>
        <dbReference type="RefSeq" id="XP_022107376.1"/>
    </source>
</evidence>
<sequence>MQRSEIQAPQWLESAVTVVGVLTIISSDVQPANTVWLTAVLVLGLIAQEMESASRGHLKAEVHFRPHTNSGLLLGNLLIPLATASTLQANPSSSKVDSYYLIAVVLLCTLTPVAILLCAMTKIRFLISYEQRFVHQLLIIPVLGLLVWSSWLRHRLVTLVVLAVAIPLTAYFFLTRLLYFLPRSFTLGEAVFISESLTLLMLQAACSLTEGTGNLLACLQVLVLGCVVLGVAIYPVAKRLRMLSCGQRPFKEVDVAFKKLSAYFYLCLTAAIVLILLPWLGFLLRQEPLRWGVFFVTATRTRMLLFCLWLLLVIGAVGVVTLWGSSSTIVRKYFHLVAICIYVPGILSDVPLLHLASAGTLFIFVILEFLRIFRVWPVGDILHNAFTMFVDDQDCGIAILTHIYLLLGMALPVWLYAEVRDQSQTGISLAIYSGVLSLGAGDTAASVVGSLYGKTKWPGSKKTLEGTSAAILCQLLGCCMLVYLDPRLAALNRCRAGIIWAVTLTSVLEAVTTQIDNLVLPVFMYSLLLSLQ</sequence>
<evidence type="ECO:0000313" key="16">
    <source>
        <dbReference type="RefSeq" id="XP_022107402.1"/>
    </source>
</evidence>
<evidence type="ECO:0000313" key="15">
    <source>
        <dbReference type="RefSeq" id="XP_022107392.1"/>
    </source>
</evidence>
<keyword evidence="7" id="KW-0256">Endoplasmic reticulum</keyword>
<accession>A0A8B7ZPP5</accession>
<evidence type="ECO:0000313" key="11">
    <source>
        <dbReference type="Proteomes" id="UP000694845"/>
    </source>
</evidence>
<feature type="transmembrane region" description="Helical" evidence="10">
    <location>
        <begin position="157"/>
        <end position="174"/>
    </location>
</feature>
<evidence type="ECO:0000256" key="7">
    <source>
        <dbReference type="ARBA" id="ARBA00022824"/>
    </source>
</evidence>
<dbReference type="RefSeq" id="XP_022107384.1">
    <property type="nucleotide sequence ID" value="XM_022251692.1"/>
</dbReference>
<keyword evidence="6" id="KW-0418">Kinase</keyword>
<dbReference type="RefSeq" id="XP_022107402.1">
    <property type="nucleotide sequence ID" value="XM_022251710.1"/>
</dbReference>
<evidence type="ECO:0000256" key="4">
    <source>
        <dbReference type="ARBA" id="ARBA00022679"/>
    </source>
</evidence>
<dbReference type="KEGG" id="aplc:110988305"/>
<dbReference type="GO" id="GO:0043048">
    <property type="term" value="P:dolichyl monophosphate biosynthetic process"/>
    <property type="evidence" value="ECO:0007669"/>
    <property type="project" value="TreeGrafter"/>
</dbReference>
<comment type="similarity">
    <text evidence="2">Belongs to the polyprenol kinase family.</text>
</comment>
<dbReference type="PANTHER" id="PTHR13205:SF15">
    <property type="entry name" value="DOLICHOL KINASE"/>
    <property type="match status" value="1"/>
</dbReference>
<dbReference type="CTD" id="22845"/>
<feature type="transmembrane region" description="Helical" evidence="10">
    <location>
        <begin position="496"/>
        <end position="515"/>
    </location>
</feature>
<feature type="transmembrane region" description="Helical" evidence="10">
    <location>
        <begin position="336"/>
        <end position="367"/>
    </location>
</feature>
<gene>
    <name evidence="12 13 14 15 16" type="primary">LOC110988305</name>
</gene>
<evidence type="ECO:0000313" key="14">
    <source>
        <dbReference type="RefSeq" id="XP_022107384.1"/>
    </source>
</evidence>
<feature type="transmembrane region" description="Helical" evidence="10">
    <location>
        <begin position="303"/>
        <end position="324"/>
    </location>
</feature>
<dbReference type="GeneID" id="110988305"/>
<feature type="transmembrane region" description="Helical" evidence="10">
    <location>
        <begin position="133"/>
        <end position="151"/>
    </location>
</feature>
<reference evidence="12 13" key="1">
    <citation type="submission" date="2025-04" db="UniProtKB">
        <authorList>
            <consortium name="RefSeq"/>
        </authorList>
    </citation>
    <scope>IDENTIFICATION</scope>
</reference>
<proteinExistence type="inferred from homology"/>
<name>A0A8B7ZPP5_ACAPL</name>
<dbReference type="Proteomes" id="UP000694845">
    <property type="component" value="Unplaced"/>
</dbReference>